<feature type="transmembrane region" description="Helical" evidence="1">
    <location>
        <begin position="159"/>
        <end position="181"/>
    </location>
</feature>
<feature type="transmembrane region" description="Helical" evidence="1">
    <location>
        <begin position="230"/>
        <end position="251"/>
    </location>
</feature>
<feature type="transmembrane region" description="Helical" evidence="1">
    <location>
        <begin position="47"/>
        <end position="70"/>
    </location>
</feature>
<feature type="domain" description="DUF6534" evidence="2">
    <location>
        <begin position="167"/>
        <end position="255"/>
    </location>
</feature>
<dbReference type="PANTHER" id="PTHR40465:SF1">
    <property type="entry name" value="DUF6534 DOMAIN-CONTAINING PROTEIN"/>
    <property type="match status" value="1"/>
</dbReference>
<feature type="transmembrane region" description="Helical" evidence="1">
    <location>
        <begin position="12"/>
        <end position="35"/>
    </location>
</feature>
<accession>A0AA39MVQ2</accession>
<dbReference type="AlphaFoldDB" id="A0AA39MVQ2"/>
<sequence>MASLALGKTLGAVYIGAMMAAILFGITILQTAIYYQRFRKDWWVYRYSVALLWILDALHVALSTHALYFYLVENFGNLEVLNEVVWSFKLQLLFDTLTVVGVQTIYAIRLCKLGRHFHRTVPLFVVLVVCGGYVAGICVCYDVFVITGFSDISSISRTIIAAFSATTAVDFIISAVMCYYLQVSKTAVPNYSSMTTTLLVLMRLVLISGLATSTCSLITLITFLTLPNSLVFLGFNFILPKLYINSLLAMLNARKELRELPTENSSDGETLLTALRFNKNFGDSTGDQTSGRIGRCRAWHGNRVVIIFWTVGLYQGISRGRFGYNEVLRERLAPRFPGA</sequence>
<dbReference type="PANTHER" id="PTHR40465">
    <property type="entry name" value="CHROMOSOME 1, WHOLE GENOME SHOTGUN SEQUENCE"/>
    <property type="match status" value="1"/>
</dbReference>
<comment type="caution">
    <text evidence="3">The sequence shown here is derived from an EMBL/GenBank/DDBJ whole genome shotgun (WGS) entry which is preliminary data.</text>
</comment>
<dbReference type="GeneID" id="85367308"/>
<keyword evidence="1" id="KW-1133">Transmembrane helix</keyword>
<dbReference type="EMBL" id="JAUEPS010000043">
    <property type="protein sequence ID" value="KAK0447814.1"/>
    <property type="molecule type" value="Genomic_DNA"/>
</dbReference>
<evidence type="ECO:0000313" key="4">
    <source>
        <dbReference type="Proteomes" id="UP001175211"/>
    </source>
</evidence>
<proteinExistence type="predicted"/>
<keyword evidence="4" id="KW-1185">Reference proteome</keyword>
<dbReference type="Proteomes" id="UP001175211">
    <property type="component" value="Unassembled WGS sequence"/>
</dbReference>
<dbReference type="RefSeq" id="XP_060326229.1">
    <property type="nucleotide sequence ID" value="XM_060483760.1"/>
</dbReference>
<protein>
    <recommendedName>
        <fullName evidence="2">DUF6534 domain-containing protein</fullName>
    </recommendedName>
</protein>
<evidence type="ECO:0000259" key="2">
    <source>
        <dbReference type="Pfam" id="PF20152"/>
    </source>
</evidence>
<evidence type="ECO:0000313" key="3">
    <source>
        <dbReference type="EMBL" id="KAK0447814.1"/>
    </source>
</evidence>
<gene>
    <name evidence="3" type="ORF">EV420DRAFT_861323</name>
</gene>
<keyword evidence="1" id="KW-0812">Transmembrane</keyword>
<keyword evidence="1" id="KW-0472">Membrane</keyword>
<feature type="transmembrane region" description="Helical" evidence="1">
    <location>
        <begin position="201"/>
        <end position="224"/>
    </location>
</feature>
<evidence type="ECO:0000256" key="1">
    <source>
        <dbReference type="SAM" id="Phobius"/>
    </source>
</evidence>
<feature type="transmembrane region" description="Helical" evidence="1">
    <location>
        <begin position="90"/>
        <end position="111"/>
    </location>
</feature>
<dbReference type="Pfam" id="PF20152">
    <property type="entry name" value="DUF6534"/>
    <property type="match status" value="1"/>
</dbReference>
<reference evidence="3" key="1">
    <citation type="submission" date="2023-06" db="EMBL/GenBank/DDBJ databases">
        <authorList>
            <consortium name="Lawrence Berkeley National Laboratory"/>
            <person name="Ahrendt S."/>
            <person name="Sahu N."/>
            <person name="Indic B."/>
            <person name="Wong-Bajracharya J."/>
            <person name="Merenyi Z."/>
            <person name="Ke H.-M."/>
            <person name="Monk M."/>
            <person name="Kocsube S."/>
            <person name="Drula E."/>
            <person name="Lipzen A."/>
            <person name="Balint B."/>
            <person name="Henrissat B."/>
            <person name="Andreopoulos B."/>
            <person name="Martin F.M."/>
            <person name="Harder C.B."/>
            <person name="Rigling D."/>
            <person name="Ford K.L."/>
            <person name="Foster G.D."/>
            <person name="Pangilinan J."/>
            <person name="Papanicolaou A."/>
            <person name="Barry K."/>
            <person name="LaButti K."/>
            <person name="Viragh M."/>
            <person name="Koriabine M."/>
            <person name="Yan M."/>
            <person name="Riley R."/>
            <person name="Champramary S."/>
            <person name="Plett K.L."/>
            <person name="Tsai I.J."/>
            <person name="Slot J."/>
            <person name="Sipos G."/>
            <person name="Plett J."/>
            <person name="Nagy L.G."/>
            <person name="Grigoriev I.V."/>
        </authorList>
    </citation>
    <scope>NUCLEOTIDE SEQUENCE</scope>
    <source>
        <strain evidence="3">CCBAS 213</strain>
    </source>
</reference>
<organism evidence="3 4">
    <name type="scientific">Armillaria tabescens</name>
    <name type="common">Ringless honey mushroom</name>
    <name type="synonym">Agaricus tabescens</name>
    <dbReference type="NCBI Taxonomy" id="1929756"/>
    <lineage>
        <taxon>Eukaryota</taxon>
        <taxon>Fungi</taxon>
        <taxon>Dikarya</taxon>
        <taxon>Basidiomycota</taxon>
        <taxon>Agaricomycotina</taxon>
        <taxon>Agaricomycetes</taxon>
        <taxon>Agaricomycetidae</taxon>
        <taxon>Agaricales</taxon>
        <taxon>Marasmiineae</taxon>
        <taxon>Physalacriaceae</taxon>
        <taxon>Desarmillaria</taxon>
    </lineage>
</organism>
<name>A0AA39MVQ2_ARMTA</name>
<feature type="transmembrane region" description="Helical" evidence="1">
    <location>
        <begin position="123"/>
        <end position="147"/>
    </location>
</feature>
<dbReference type="InterPro" id="IPR045339">
    <property type="entry name" value="DUF6534"/>
</dbReference>